<sequence>MDNQKSNEGSARNLGQGLGTSMGKDQTAGNQGKDQMAGGSKGGTSSTGGVSNASTSSMGSSGAGSSGSMGNSTVGSSGTGTMSGTAATTHSGVSMGGSRMSQDSSQRSQESSQSGIASVVNPEQMHRTIDKAAQAAQPMVDRLASSAHAGVDKMTDMINGASQGLGQRQQQLSDAATQWMASTREYVRQKPATALVIALSAGYVLAKLLGGNRREY</sequence>
<accession>A0A4Y9SSQ7</accession>
<feature type="compositionally biased region" description="Polar residues" evidence="1">
    <location>
        <begin position="23"/>
        <end position="33"/>
    </location>
</feature>
<protein>
    <recommendedName>
        <fullName evidence="4">DUF883 domain-containing protein</fullName>
    </recommendedName>
</protein>
<dbReference type="EMBL" id="SPUM01000137">
    <property type="protein sequence ID" value="TFW28527.1"/>
    <property type="molecule type" value="Genomic_DNA"/>
</dbReference>
<name>A0A4Y9SSQ7_9BURK</name>
<dbReference type="RefSeq" id="WP_135191655.1">
    <property type="nucleotide sequence ID" value="NZ_SPUM01000137.1"/>
</dbReference>
<evidence type="ECO:0000313" key="2">
    <source>
        <dbReference type="EMBL" id="TFW28527.1"/>
    </source>
</evidence>
<feature type="compositionally biased region" description="Low complexity" evidence="1">
    <location>
        <begin position="68"/>
        <end position="114"/>
    </location>
</feature>
<dbReference type="Proteomes" id="UP000297258">
    <property type="component" value="Unassembled WGS sequence"/>
</dbReference>
<organism evidence="2 3">
    <name type="scientific">Massilia horti</name>
    <dbReference type="NCBI Taxonomy" id="2562153"/>
    <lineage>
        <taxon>Bacteria</taxon>
        <taxon>Pseudomonadati</taxon>
        <taxon>Pseudomonadota</taxon>
        <taxon>Betaproteobacteria</taxon>
        <taxon>Burkholderiales</taxon>
        <taxon>Oxalobacteraceae</taxon>
        <taxon>Telluria group</taxon>
        <taxon>Massilia</taxon>
    </lineage>
</organism>
<dbReference type="AlphaFoldDB" id="A0A4Y9SSQ7"/>
<keyword evidence="3" id="KW-1185">Reference proteome</keyword>
<feature type="region of interest" description="Disordered" evidence="1">
    <location>
        <begin position="1"/>
        <end position="121"/>
    </location>
</feature>
<evidence type="ECO:0000313" key="3">
    <source>
        <dbReference type="Proteomes" id="UP000297258"/>
    </source>
</evidence>
<evidence type="ECO:0000256" key="1">
    <source>
        <dbReference type="SAM" id="MobiDB-lite"/>
    </source>
</evidence>
<dbReference type="OrthoDB" id="8706490at2"/>
<feature type="compositionally biased region" description="Polar residues" evidence="1">
    <location>
        <begin position="1"/>
        <end position="10"/>
    </location>
</feature>
<reference evidence="2 3" key="1">
    <citation type="submission" date="2019-03" db="EMBL/GenBank/DDBJ databases">
        <title>Draft genome of Massilia hortus sp. nov., a novel bacterial species of the Oxalobacteraceae family.</title>
        <authorList>
            <person name="Peta V."/>
            <person name="Raths R."/>
            <person name="Bucking H."/>
        </authorList>
    </citation>
    <scope>NUCLEOTIDE SEQUENCE [LARGE SCALE GENOMIC DNA]</scope>
    <source>
        <strain evidence="2 3">ONC3</strain>
    </source>
</reference>
<proteinExistence type="predicted"/>
<gene>
    <name evidence="2" type="ORF">E4O92_21210</name>
</gene>
<evidence type="ECO:0008006" key="4">
    <source>
        <dbReference type="Google" id="ProtNLM"/>
    </source>
</evidence>
<comment type="caution">
    <text evidence="2">The sequence shown here is derived from an EMBL/GenBank/DDBJ whole genome shotgun (WGS) entry which is preliminary data.</text>
</comment>
<feature type="compositionally biased region" description="Low complexity" evidence="1">
    <location>
        <begin position="47"/>
        <end position="60"/>
    </location>
</feature>